<keyword evidence="7" id="KW-0560">Oxidoreductase</keyword>
<evidence type="ECO:0000313" key="14">
    <source>
        <dbReference type="EMBL" id="CAB4756249.1"/>
    </source>
</evidence>
<organism evidence="15">
    <name type="scientific">freshwater metagenome</name>
    <dbReference type="NCBI Taxonomy" id="449393"/>
    <lineage>
        <taxon>unclassified sequences</taxon>
        <taxon>metagenomes</taxon>
        <taxon>ecological metagenomes</taxon>
    </lineage>
</organism>
<evidence type="ECO:0000256" key="1">
    <source>
        <dbReference type="ARBA" id="ARBA00001960"/>
    </source>
</evidence>
<evidence type="ECO:0000256" key="8">
    <source>
        <dbReference type="ARBA" id="ARBA00023008"/>
    </source>
</evidence>
<comment type="cofactor">
    <cofactor evidence="1">
        <name>Cu(+)</name>
        <dbReference type="ChEBI" id="CHEBI:49552"/>
    </cofactor>
</comment>
<dbReference type="InterPro" id="IPR011707">
    <property type="entry name" value="Cu-oxidase-like_N"/>
</dbReference>
<evidence type="ECO:0000256" key="5">
    <source>
        <dbReference type="ARBA" id="ARBA00022723"/>
    </source>
</evidence>
<evidence type="ECO:0000259" key="11">
    <source>
        <dbReference type="Pfam" id="PF07732"/>
    </source>
</evidence>
<evidence type="ECO:0000256" key="3">
    <source>
        <dbReference type="ARBA" id="ARBA00011882"/>
    </source>
</evidence>
<keyword evidence="10" id="KW-1133">Transmembrane helix</keyword>
<dbReference type="CDD" id="cd11020">
    <property type="entry name" value="CuRO_1_CuNIR"/>
    <property type="match status" value="1"/>
</dbReference>
<dbReference type="GO" id="GO:0050421">
    <property type="term" value="F:nitrite reductase (NO-forming) activity"/>
    <property type="evidence" value="ECO:0007669"/>
    <property type="project" value="UniProtKB-EC"/>
</dbReference>
<dbReference type="SUPFAM" id="SSF49503">
    <property type="entry name" value="Cupredoxins"/>
    <property type="match status" value="2"/>
</dbReference>
<keyword evidence="5" id="KW-0479">Metal-binding</keyword>
<reference evidence="15" key="1">
    <citation type="submission" date="2020-05" db="EMBL/GenBank/DDBJ databases">
        <authorList>
            <person name="Chiriac C."/>
            <person name="Salcher M."/>
            <person name="Ghai R."/>
            <person name="Kavagutti S V."/>
        </authorList>
    </citation>
    <scope>NUCLEOTIDE SEQUENCE</scope>
</reference>
<keyword evidence="6" id="KW-0677">Repeat</keyword>
<dbReference type="Gene3D" id="2.60.40.420">
    <property type="entry name" value="Cupredoxins - blue copper proteins"/>
    <property type="match status" value="2"/>
</dbReference>
<name>A0A6J7T4D7_9ZZZZ</name>
<evidence type="ECO:0000313" key="15">
    <source>
        <dbReference type="EMBL" id="CAB5048519.1"/>
    </source>
</evidence>
<dbReference type="EMBL" id="CAETWZ010000054">
    <property type="protein sequence ID" value="CAB4367902.1"/>
    <property type="molecule type" value="Genomic_DNA"/>
</dbReference>
<gene>
    <name evidence="13" type="ORF">UFOPK2334_01343</name>
    <name evidence="14" type="ORF">UFOPK2870_00348</name>
    <name evidence="12" type="ORF">UFOPK4179_00695</name>
    <name evidence="15" type="ORF">UFOPK4293_00677</name>
</gene>
<dbReference type="InterPro" id="IPR001287">
    <property type="entry name" value="NO2-reductase_Cu"/>
</dbReference>
<evidence type="ECO:0000256" key="6">
    <source>
        <dbReference type="ARBA" id="ARBA00022737"/>
    </source>
</evidence>
<dbReference type="InterPro" id="IPR008972">
    <property type="entry name" value="Cupredoxin"/>
</dbReference>
<comment type="subunit">
    <text evidence="2">Homotrimer.</text>
</comment>
<dbReference type="EC" id="1.7.2.1" evidence="3"/>
<feature type="domain" description="Plastocyanin-like" evidence="11">
    <location>
        <begin position="99"/>
        <end position="208"/>
    </location>
</feature>
<keyword evidence="10" id="KW-0812">Transmembrane</keyword>
<dbReference type="Pfam" id="PF07732">
    <property type="entry name" value="Cu-oxidase_3"/>
    <property type="match status" value="1"/>
</dbReference>
<feature type="transmembrane region" description="Helical" evidence="10">
    <location>
        <begin position="15"/>
        <end position="35"/>
    </location>
</feature>
<dbReference type="EMBL" id="CAEZZL010000014">
    <property type="protein sequence ID" value="CAB4756249.1"/>
    <property type="molecule type" value="Genomic_DNA"/>
</dbReference>
<proteinExistence type="predicted"/>
<evidence type="ECO:0000256" key="10">
    <source>
        <dbReference type="SAM" id="Phobius"/>
    </source>
</evidence>
<dbReference type="EMBL" id="CAFBQH010000032">
    <property type="protein sequence ID" value="CAB5048519.1"/>
    <property type="molecule type" value="Genomic_DNA"/>
</dbReference>
<evidence type="ECO:0000256" key="7">
    <source>
        <dbReference type="ARBA" id="ARBA00023002"/>
    </source>
</evidence>
<dbReference type="GO" id="GO:0005507">
    <property type="term" value="F:copper ion binding"/>
    <property type="evidence" value="ECO:0007669"/>
    <property type="project" value="InterPro"/>
</dbReference>
<evidence type="ECO:0000313" key="12">
    <source>
        <dbReference type="EMBL" id="CAB4367902.1"/>
    </source>
</evidence>
<comment type="catalytic activity">
    <reaction evidence="9">
        <text>nitric oxide + Fe(III)-[cytochrome c] + H2O = Fe(II)-[cytochrome c] + nitrite + 2 H(+)</text>
        <dbReference type="Rhea" id="RHEA:15233"/>
        <dbReference type="Rhea" id="RHEA-COMP:10350"/>
        <dbReference type="Rhea" id="RHEA-COMP:14399"/>
        <dbReference type="ChEBI" id="CHEBI:15377"/>
        <dbReference type="ChEBI" id="CHEBI:15378"/>
        <dbReference type="ChEBI" id="CHEBI:16301"/>
        <dbReference type="ChEBI" id="CHEBI:16480"/>
        <dbReference type="ChEBI" id="CHEBI:29033"/>
        <dbReference type="ChEBI" id="CHEBI:29034"/>
        <dbReference type="EC" id="1.7.2.1"/>
    </reaction>
</comment>
<evidence type="ECO:0000256" key="2">
    <source>
        <dbReference type="ARBA" id="ARBA00011233"/>
    </source>
</evidence>
<sequence>MDNTPALKKSGEATVLPMFLSLFIVIILVIGVLGYRAIGDQTTVASASAAATPAATPAAETNNNAVIDAAAMPASDWKSRDPIQPSAPTGKIHTVSFDMTEVQMEVAPGVMQEMWTFNGQVPGPTLRGSLGDTFKVTIVNKGKMSHSIDFHASKVAWSDEMRSIAPGESLVYTYTADYAGVFMYHCGTAPALHHIGNGMYGAVIVDPPVLAPVEKEFFMSQSELYLGPDGKPGDLAKMMSEKWDAVVFNGYFNQYKFAPIHVDANKRYRIWVMNEGPNENSAFHIVGTIFDTVFKEGSYLLQPDTRKGGSQVLDLQPAQGGFVEFTFAEDGLYPFVTHKFANVGKGALGFFAVGKADTSALGGH</sequence>
<dbReference type="PRINTS" id="PR00695">
    <property type="entry name" value="CUNO2RDTASE"/>
</dbReference>
<evidence type="ECO:0000256" key="9">
    <source>
        <dbReference type="ARBA" id="ARBA00049340"/>
    </source>
</evidence>
<evidence type="ECO:0000256" key="4">
    <source>
        <dbReference type="ARBA" id="ARBA00017290"/>
    </source>
</evidence>
<dbReference type="AlphaFoldDB" id="A0A6J7T4D7"/>
<dbReference type="CDD" id="cd04208">
    <property type="entry name" value="CuRO_2_CuNIR"/>
    <property type="match status" value="1"/>
</dbReference>
<evidence type="ECO:0000313" key="13">
    <source>
        <dbReference type="EMBL" id="CAB4683780.1"/>
    </source>
</evidence>
<keyword evidence="10" id="KW-0472">Membrane</keyword>
<dbReference type="PANTHER" id="PTHR11709">
    <property type="entry name" value="MULTI-COPPER OXIDASE"/>
    <property type="match status" value="1"/>
</dbReference>
<dbReference type="EMBL" id="CAEZXA010000150">
    <property type="protein sequence ID" value="CAB4683780.1"/>
    <property type="molecule type" value="Genomic_DNA"/>
</dbReference>
<keyword evidence="8" id="KW-0186">Copper</keyword>
<accession>A0A6J7T4D7</accession>
<protein>
    <recommendedName>
        <fullName evidence="4">Copper-containing nitrite reductase</fullName>
        <ecNumber evidence="3">1.7.2.1</ecNumber>
    </recommendedName>
</protein>
<dbReference type="InterPro" id="IPR045087">
    <property type="entry name" value="Cu-oxidase_fam"/>
</dbReference>